<proteinExistence type="predicted"/>
<reference evidence="1" key="1">
    <citation type="submission" date="2023-02" db="EMBL/GenBank/DDBJ databases">
        <title>Kitasatospora phosalacinea NBRC 14627.</title>
        <authorList>
            <person name="Ichikawa N."/>
            <person name="Sato H."/>
            <person name="Tonouchi N."/>
        </authorList>
    </citation>
    <scope>NUCLEOTIDE SEQUENCE</scope>
    <source>
        <strain evidence="1">NBRC 14627</strain>
    </source>
</reference>
<dbReference type="GO" id="GO:0000150">
    <property type="term" value="F:DNA strand exchange activity"/>
    <property type="evidence" value="ECO:0007669"/>
    <property type="project" value="InterPro"/>
</dbReference>
<organism evidence="1 2">
    <name type="scientific">Kitasatospora phosalacinea</name>
    <dbReference type="NCBI Taxonomy" id="2065"/>
    <lineage>
        <taxon>Bacteria</taxon>
        <taxon>Bacillati</taxon>
        <taxon>Actinomycetota</taxon>
        <taxon>Actinomycetes</taxon>
        <taxon>Kitasatosporales</taxon>
        <taxon>Streptomycetaceae</taxon>
        <taxon>Kitasatospora</taxon>
    </lineage>
</organism>
<evidence type="ECO:0000313" key="1">
    <source>
        <dbReference type="EMBL" id="GLW72114.1"/>
    </source>
</evidence>
<gene>
    <name evidence="1" type="ORF">Kpho02_44130</name>
</gene>
<sequence length="112" mass="12090">MTKPAKPTAVVYLCTAKDEPVVTRQAMCERIARESGLHLAGVIHDDEGATEPDQRRGLTYALQMLLDGDADTIIVPTGEMLSVLPDEKARVSRSVRKAGGRIIVASEVSTRS</sequence>
<accession>A0A9W6QBN7</accession>
<evidence type="ECO:0008006" key="3">
    <source>
        <dbReference type="Google" id="ProtNLM"/>
    </source>
</evidence>
<dbReference type="GO" id="GO:0003677">
    <property type="term" value="F:DNA binding"/>
    <property type="evidence" value="ECO:0007669"/>
    <property type="project" value="InterPro"/>
</dbReference>
<dbReference type="Gene3D" id="3.40.50.1390">
    <property type="entry name" value="Resolvase, N-terminal catalytic domain"/>
    <property type="match status" value="1"/>
</dbReference>
<dbReference type="Proteomes" id="UP001165041">
    <property type="component" value="Unassembled WGS sequence"/>
</dbReference>
<dbReference type="RefSeq" id="WP_285737846.1">
    <property type="nucleotide sequence ID" value="NZ_BSSA01000015.1"/>
</dbReference>
<dbReference type="InterPro" id="IPR036162">
    <property type="entry name" value="Resolvase-like_N_sf"/>
</dbReference>
<dbReference type="AlphaFoldDB" id="A0A9W6QBN7"/>
<name>A0A9W6QBN7_9ACTN</name>
<protein>
    <recommendedName>
        <fullName evidence="3">Resolvase/invertase-type recombinase catalytic domain-containing protein</fullName>
    </recommendedName>
</protein>
<evidence type="ECO:0000313" key="2">
    <source>
        <dbReference type="Proteomes" id="UP001165041"/>
    </source>
</evidence>
<dbReference type="EMBL" id="BSSA01000015">
    <property type="protein sequence ID" value="GLW72114.1"/>
    <property type="molecule type" value="Genomic_DNA"/>
</dbReference>
<comment type="caution">
    <text evidence="1">The sequence shown here is derived from an EMBL/GenBank/DDBJ whole genome shotgun (WGS) entry which is preliminary data.</text>
</comment>